<feature type="compositionally biased region" description="Basic and acidic residues" evidence="1">
    <location>
        <begin position="11"/>
        <end position="24"/>
    </location>
</feature>
<proteinExistence type="predicted"/>
<organism evidence="2 3">
    <name type="scientific">Enhygromyxa salina</name>
    <dbReference type="NCBI Taxonomy" id="215803"/>
    <lineage>
        <taxon>Bacteria</taxon>
        <taxon>Pseudomonadati</taxon>
        <taxon>Myxococcota</taxon>
        <taxon>Polyangia</taxon>
        <taxon>Nannocystales</taxon>
        <taxon>Nannocystaceae</taxon>
        <taxon>Enhygromyxa</taxon>
    </lineage>
</organism>
<evidence type="ECO:0000313" key="2">
    <source>
        <dbReference type="EMBL" id="KIG19424.1"/>
    </source>
</evidence>
<reference evidence="2 3" key="1">
    <citation type="submission" date="2014-12" db="EMBL/GenBank/DDBJ databases">
        <title>Genome assembly of Enhygromyxa salina DSM 15201.</title>
        <authorList>
            <person name="Sharma G."/>
            <person name="Subramanian S."/>
        </authorList>
    </citation>
    <scope>NUCLEOTIDE SEQUENCE [LARGE SCALE GENOMIC DNA]</scope>
    <source>
        <strain evidence="2 3">DSM 15201</strain>
    </source>
</reference>
<feature type="region of interest" description="Disordered" evidence="1">
    <location>
        <begin position="1"/>
        <end position="72"/>
    </location>
</feature>
<dbReference type="EMBL" id="JMCC02000002">
    <property type="protein sequence ID" value="KIG19424.1"/>
    <property type="molecule type" value="Genomic_DNA"/>
</dbReference>
<dbReference type="Proteomes" id="UP000031599">
    <property type="component" value="Unassembled WGS sequence"/>
</dbReference>
<sequence>MPASRLCKGNSLERPDSAGDRSWDSRPAVTRNTPRVDPSRRPLRRHPRHRTRDNLRLSHSTPRRSPPPTPHICICRHAGHPCRSRCT</sequence>
<feature type="compositionally biased region" description="Basic residues" evidence="1">
    <location>
        <begin position="41"/>
        <end position="51"/>
    </location>
</feature>
<comment type="caution">
    <text evidence="2">The sequence shown here is derived from an EMBL/GenBank/DDBJ whole genome shotgun (WGS) entry which is preliminary data.</text>
</comment>
<evidence type="ECO:0000256" key="1">
    <source>
        <dbReference type="SAM" id="MobiDB-lite"/>
    </source>
</evidence>
<protein>
    <submittedName>
        <fullName evidence="2">Uncharacterized protein</fullName>
    </submittedName>
</protein>
<accession>A0A0C1ZP97</accession>
<dbReference type="AlphaFoldDB" id="A0A0C1ZP97"/>
<name>A0A0C1ZP97_9BACT</name>
<gene>
    <name evidence="2" type="ORF">DB30_02705</name>
</gene>
<evidence type="ECO:0000313" key="3">
    <source>
        <dbReference type="Proteomes" id="UP000031599"/>
    </source>
</evidence>